<reference evidence="1" key="1">
    <citation type="submission" date="2021-04" db="EMBL/GenBank/DDBJ databases">
        <title>The complete genome sequence of Caulobacter sp. S6.</title>
        <authorList>
            <person name="Tang Y."/>
            <person name="Ouyang W."/>
            <person name="Liu Q."/>
            <person name="Huang B."/>
            <person name="Guo Z."/>
            <person name="Lei P."/>
        </authorList>
    </citation>
    <scope>NUCLEOTIDE SEQUENCE</scope>
    <source>
        <strain evidence="1">S6</strain>
    </source>
</reference>
<dbReference type="EMBL" id="CP073078">
    <property type="protein sequence ID" value="QUD85960.1"/>
    <property type="molecule type" value="Genomic_DNA"/>
</dbReference>
<dbReference type="RefSeq" id="WP_211936012.1">
    <property type="nucleotide sequence ID" value="NZ_CP073078.1"/>
</dbReference>
<proteinExistence type="predicted"/>
<name>A0A975FVA8_9CAUL</name>
<dbReference type="KEGG" id="caul:KCG34_12665"/>
<gene>
    <name evidence="1" type="ORF">KCG34_12665</name>
</gene>
<dbReference type="AlphaFoldDB" id="A0A975FVA8"/>
<evidence type="ECO:0000313" key="2">
    <source>
        <dbReference type="Proteomes" id="UP000676409"/>
    </source>
</evidence>
<organism evidence="1 2">
    <name type="scientific">Phenylobacterium montanum</name>
    <dbReference type="NCBI Taxonomy" id="2823693"/>
    <lineage>
        <taxon>Bacteria</taxon>
        <taxon>Pseudomonadati</taxon>
        <taxon>Pseudomonadota</taxon>
        <taxon>Alphaproteobacteria</taxon>
        <taxon>Caulobacterales</taxon>
        <taxon>Caulobacteraceae</taxon>
        <taxon>Phenylobacterium</taxon>
    </lineage>
</organism>
<protein>
    <submittedName>
        <fullName evidence="1">Uncharacterized protein</fullName>
    </submittedName>
</protein>
<sequence>MKEERPCDSLARPLKASGTTCIAALLGRTTDGSTNFFTGSLDGLGNTITGCRPRFRKFH</sequence>
<keyword evidence="2" id="KW-1185">Reference proteome</keyword>
<evidence type="ECO:0000313" key="1">
    <source>
        <dbReference type="EMBL" id="QUD85960.1"/>
    </source>
</evidence>
<dbReference type="Proteomes" id="UP000676409">
    <property type="component" value="Chromosome"/>
</dbReference>
<accession>A0A975FVA8</accession>